<dbReference type="InterPro" id="IPR005122">
    <property type="entry name" value="Uracil-DNA_glycosylase-like"/>
</dbReference>
<name>A0A5B8RT05_9BURK</name>
<dbReference type="AlphaFoldDB" id="A0A5B8RT05"/>
<dbReference type="RefSeq" id="WP_146911443.1">
    <property type="nucleotide sequence ID" value="NZ_CP042344.1"/>
</dbReference>
<dbReference type="SMART" id="SM00987">
    <property type="entry name" value="UreE_C"/>
    <property type="match status" value="1"/>
</dbReference>
<dbReference type="Gene3D" id="3.40.470.10">
    <property type="entry name" value="Uracil-DNA glycosylase-like domain"/>
    <property type="match status" value="1"/>
</dbReference>
<feature type="domain" description="Uracil-DNA glycosylase-like" evidence="1">
    <location>
        <begin position="31"/>
        <end position="190"/>
    </location>
</feature>
<dbReference type="CDD" id="cd10033">
    <property type="entry name" value="UDG_like"/>
    <property type="match status" value="1"/>
</dbReference>
<dbReference type="InterPro" id="IPR047124">
    <property type="entry name" value="HI_0220.2"/>
</dbReference>
<dbReference type="InterPro" id="IPR036895">
    <property type="entry name" value="Uracil-DNA_glycosylase-like_sf"/>
</dbReference>
<gene>
    <name evidence="2" type="ORF">FOZ74_01765</name>
</gene>
<dbReference type="Proteomes" id="UP000321199">
    <property type="component" value="Chromosome"/>
</dbReference>
<dbReference type="OrthoDB" id="9789139at2"/>
<protein>
    <submittedName>
        <fullName evidence="2">Uracil-DNA glycosylase family protein</fullName>
    </submittedName>
</protein>
<dbReference type="PANTHER" id="PTHR42160">
    <property type="entry name" value="URACIL-DNA GLYCOSYLASE SUPERFAMILY PROTEIN"/>
    <property type="match status" value="1"/>
</dbReference>
<dbReference type="SUPFAM" id="SSF52141">
    <property type="entry name" value="Uracil-DNA glycosylase-like"/>
    <property type="match status" value="1"/>
</dbReference>
<dbReference type="Pfam" id="PF03167">
    <property type="entry name" value="UDG"/>
    <property type="match status" value="1"/>
</dbReference>
<evidence type="ECO:0000313" key="2">
    <source>
        <dbReference type="EMBL" id="QEA11864.1"/>
    </source>
</evidence>
<reference evidence="2 3" key="1">
    <citation type="submission" date="2019-07" db="EMBL/GenBank/DDBJ databases">
        <title>Complete genome sequence of Comamonas sp. NLF 7-7 isolated from livestock.</title>
        <authorList>
            <person name="Kim D.H."/>
            <person name="Kim J.G."/>
        </authorList>
    </citation>
    <scope>NUCLEOTIDE SEQUENCE [LARGE SCALE GENOMIC DNA]</scope>
    <source>
        <strain evidence="2 3">NLF 7-7</strain>
    </source>
</reference>
<proteinExistence type="predicted"/>
<sequence length="197" mass="22036">MASQRTLNALLREIRACTVCAPFLPLGPRPVLQAGHGARILLASQAPGIKVHESGVPFDDASGRRLRQWLGIGETDFYDPGKVAIVPIGFCYPGRAAHGSGDAPPRPECAPLWRRRVLDQLPQIELTVLIGQYALAWHLPEARRLGVTQAVQQWQRWWPHTLVLPHPSGRNNGWLKHNPWFEAELLPTLRQRVAQLL</sequence>
<keyword evidence="3" id="KW-1185">Reference proteome</keyword>
<dbReference type="PANTHER" id="PTHR42160:SF1">
    <property type="entry name" value="URACIL-DNA GLYCOSYLASE SUPERFAMILY PROTEIN"/>
    <property type="match status" value="1"/>
</dbReference>
<dbReference type="KEGG" id="cof:FOZ74_01765"/>
<organism evidence="2 3">
    <name type="scientific">Comamonas flocculans</name>
    <dbReference type="NCBI Taxonomy" id="2597701"/>
    <lineage>
        <taxon>Bacteria</taxon>
        <taxon>Pseudomonadati</taxon>
        <taxon>Pseudomonadota</taxon>
        <taxon>Betaproteobacteria</taxon>
        <taxon>Burkholderiales</taxon>
        <taxon>Comamonadaceae</taxon>
        <taxon>Comamonas</taxon>
    </lineage>
</organism>
<dbReference type="SMART" id="SM00986">
    <property type="entry name" value="UDG"/>
    <property type="match status" value="1"/>
</dbReference>
<dbReference type="EMBL" id="CP042344">
    <property type="protein sequence ID" value="QEA11864.1"/>
    <property type="molecule type" value="Genomic_DNA"/>
</dbReference>
<accession>A0A5B8RT05</accession>
<evidence type="ECO:0000313" key="3">
    <source>
        <dbReference type="Proteomes" id="UP000321199"/>
    </source>
</evidence>
<evidence type="ECO:0000259" key="1">
    <source>
        <dbReference type="SMART" id="SM00986"/>
    </source>
</evidence>